<gene>
    <name evidence="2" type="ORF">FLONG3_836</name>
</gene>
<dbReference type="OrthoDB" id="2142213at2759"/>
<feature type="signal peptide" evidence="1">
    <location>
        <begin position="1"/>
        <end position="18"/>
    </location>
</feature>
<keyword evidence="1" id="KW-0732">Signal</keyword>
<dbReference type="AlphaFoldDB" id="A0A395T970"/>
<evidence type="ECO:0000313" key="3">
    <source>
        <dbReference type="Proteomes" id="UP000266234"/>
    </source>
</evidence>
<comment type="caution">
    <text evidence="2">The sequence shown here is derived from an EMBL/GenBank/DDBJ whole genome shotgun (WGS) entry which is preliminary data.</text>
</comment>
<dbReference type="STRING" id="694270.A0A395T970"/>
<evidence type="ECO:0000256" key="1">
    <source>
        <dbReference type="SAM" id="SignalP"/>
    </source>
</evidence>
<proteinExistence type="predicted"/>
<accession>A0A395T970</accession>
<reference evidence="2 3" key="1">
    <citation type="journal article" date="2018" name="PLoS Pathog.">
        <title>Evolution of structural diversity of trichothecenes, a family of toxins produced by plant pathogenic and entomopathogenic fungi.</title>
        <authorList>
            <person name="Proctor R.H."/>
            <person name="McCormick S.P."/>
            <person name="Kim H.S."/>
            <person name="Cardoza R.E."/>
            <person name="Stanley A.M."/>
            <person name="Lindo L."/>
            <person name="Kelly A."/>
            <person name="Brown D.W."/>
            <person name="Lee T."/>
            <person name="Vaughan M.M."/>
            <person name="Alexander N.J."/>
            <person name="Busman M."/>
            <person name="Gutierrez S."/>
        </authorList>
    </citation>
    <scope>NUCLEOTIDE SEQUENCE [LARGE SCALE GENOMIC DNA]</scope>
    <source>
        <strain evidence="2 3">NRRL 20695</strain>
    </source>
</reference>
<keyword evidence="3" id="KW-1185">Reference proteome</keyword>
<organism evidence="2 3">
    <name type="scientific">Fusarium longipes</name>
    <dbReference type="NCBI Taxonomy" id="694270"/>
    <lineage>
        <taxon>Eukaryota</taxon>
        <taxon>Fungi</taxon>
        <taxon>Dikarya</taxon>
        <taxon>Ascomycota</taxon>
        <taxon>Pezizomycotina</taxon>
        <taxon>Sordariomycetes</taxon>
        <taxon>Hypocreomycetidae</taxon>
        <taxon>Hypocreales</taxon>
        <taxon>Nectriaceae</taxon>
        <taxon>Fusarium</taxon>
    </lineage>
</organism>
<protein>
    <recommendedName>
        <fullName evidence="4">Conidiation-specific protein 13</fullName>
    </recommendedName>
</protein>
<dbReference type="EMBL" id="PXOG01000016">
    <property type="protein sequence ID" value="RGP81047.1"/>
    <property type="molecule type" value="Genomic_DNA"/>
</dbReference>
<evidence type="ECO:0000313" key="2">
    <source>
        <dbReference type="EMBL" id="RGP81047.1"/>
    </source>
</evidence>
<dbReference type="Proteomes" id="UP000266234">
    <property type="component" value="Unassembled WGS sequence"/>
</dbReference>
<name>A0A395T970_9HYPO</name>
<evidence type="ECO:0008006" key="4">
    <source>
        <dbReference type="Google" id="ProtNLM"/>
    </source>
</evidence>
<feature type="chain" id="PRO_5017230455" description="Conidiation-specific protein 13" evidence="1">
    <location>
        <begin position="19"/>
        <end position="262"/>
    </location>
</feature>
<sequence>MLILQFAGILALASHALGKLEKAVICPGVDFAHVDDDLDAVLPKATYTLTKWPWGKVPKYCKIAAQQANLSTYDMDVYDATYEDCARPWAICHHHEALMPVEVVAANFGRVPVGLRNYIRTQFVGPMFKDNAIGACTTYPKGDVTIYGNTTTRLQDWVHEAVHGVDFYRGHEKYGKMYTDTDLWLNEFNKDDFISDDYAKLSHREDFAQMGVLTAIEDLSPGRMLTFQPNWDLLSHQYKAVSSFLGDDLTRGGTCDRIEEDE</sequence>